<keyword evidence="3" id="KW-1185">Reference proteome</keyword>
<dbReference type="PANTHER" id="PTHR33065:SF206">
    <property type="entry name" value="OS12G0619700 PROTEIN"/>
    <property type="match status" value="1"/>
</dbReference>
<feature type="domain" description="DUF6598" evidence="1">
    <location>
        <begin position="162"/>
        <end position="394"/>
    </location>
</feature>
<evidence type="ECO:0000313" key="2">
    <source>
        <dbReference type="EnsemblPlants" id="KQL13092"/>
    </source>
</evidence>
<dbReference type="HOGENOM" id="CLU_030845_4_0_1"/>
<dbReference type="EMBL" id="AGNK02001425">
    <property type="status" value="NOT_ANNOTATED_CDS"/>
    <property type="molecule type" value="Genomic_DNA"/>
</dbReference>
<dbReference type="Pfam" id="PF20241">
    <property type="entry name" value="DUF6598"/>
    <property type="match status" value="1"/>
</dbReference>
<dbReference type="InParanoid" id="K3ZF36"/>
<dbReference type="STRING" id="4555.K3ZF36"/>
<dbReference type="EnsemblPlants" id="KQL13092">
    <property type="protein sequence ID" value="KQL13092"/>
    <property type="gene ID" value="SETIT_025185mg"/>
</dbReference>
<dbReference type="InterPro" id="IPR046533">
    <property type="entry name" value="DUF6598"/>
</dbReference>
<protein>
    <recommendedName>
        <fullName evidence="1">DUF6598 domain-containing protein</fullName>
    </recommendedName>
</protein>
<name>K3ZF36_SETIT</name>
<sequence length="406" mass="45136">MARRRGSARDGGVLGYVAAVASTDLEPFFFDEAAAVADHERRMRRVQAEAVLHQRRKAALDRICEYDPRNDSTYFSRFHFVDPGTFDLDEESPLGPMRETDASIDVRGTLCEEGTKQFLPDDCANILASDGGKQFIPSDSTNLLSVKIPSKDGSKRFIPCYSVNVLTVKIVSSDVGFGIDVYGTVIARDSIDLKCVYLFRRDRDHPQLILSKILTGPKRGLALKCDIYFEIDLKIKGDRRRKDKQLSKGYLLLDGVPLRLEDEMVVESDTLDTKLSKVVITYAVVKYAVEATFAIEVLQGRFYGEITACTTSIRDSIVLYDSKVAEPMTGNGKGVIQMLRNVVAVCLKEKLMMTITARTGDGKTKITTIKFTPGVNGGGEKEITCGSIKMCVKVTWSIISRKYLYP</sequence>
<evidence type="ECO:0000313" key="3">
    <source>
        <dbReference type="Proteomes" id="UP000004995"/>
    </source>
</evidence>
<dbReference type="Proteomes" id="UP000004995">
    <property type="component" value="Unassembled WGS sequence"/>
</dbReference>
<dbReference type="AlphaFoldDB" id="K3ZF36"/>
<dbReference type="OMA" id="EKEITCG"/>
<reference evidence="2" key="2">
    <citation type="submission" date="2018-08" db="UniProtKB">
        <authorList>
            <consortium name="EnsemblPlants"/>
        </authorList>
    </citation>
    <scope>IDENTIFICATION</scope>
    <source>
        <strain evidence="2">Yugu1</strain>
    </source>
</reference>
<reference evidence="3" key="1">
    <citation type="journal article" date="2012" name="Nat. Biotechnol.">
        <title>Reference genome sequence of the model plant Setaria.</title>
        <authorList>
            <person name="Bennetzen J.L."/>
            <person name="Schmutz J."/>
            <person name="Wang H."/>
            <person name="Percifield R."/>
            <person name="Hawkins J."/>
            <person name="Pontaroli A.C."/>
            <person name="Estep M."/>
            <person name="Feng L."/>
            <person name="Vaughn J.N."/>
            <person name="Grimwood J."/>
            <person name="Jenkins J."/>
            <person name="Barry K."/>
            <person name="Lindquist E."/>
            <person name="Hellsten U."/>
            <person name="Deshpande S."/>
            <person name="Wang X."/>
            <person name="Wu X."/>
            <person name="Mitros T."/>
            <person name="Triplett J."/>
            <person name="Yang X."/>
            <person name="Ye C.Y."/>
            <person name="Mauro-Herrera M."/>
            <person name="Wang L."/>
            <person name="Li P."/>
            <person name="Sharma M."/>
            <person name="Sharma R."/>
            <person name="Ronald P.C."/>
            <person name="Panaud O."/>
            <person name="Kellogg E.A."/>
            <person name="Brutnell T.P."/>
            <person name="Doust A.N."/>
            <person name="Tuskan G.A."/>
            <person name="Rokhsar D."/>
            <person name="Devos K.M."/>
        </authorList>
    </citation>
    <scope>NUCLEOTIDE SEQUENCE [LARGE SCALE GENOMIC DNA]</scope>
    <source>
        <strain evidence="3">cv. Yugu1</strain>
    </source>
</reference>
<dbReference type="eggNOG" id="ENOG502R54Z">
    <property type="taxonomic scope" value="Eukaryota"/>
</dbReference>
<dbReference type="PANTHER" id="PTHR33065">
    <property type="entry name" value="OS07G0486400 PROTEIN"/>
    <property type="match status" value="1"/>
</dbReference>
<organism evidence="2 3">
    <name type="scientific">Setaria italica</name>
    <name type="common">Foxtail millet</name>
    <name type="synonym">Panicum italicum</name>
    <dbReference type="NCBI Taxonomy" id="4555"/>
    <lineage>
        <taxon>Eukaryota</taxon>
        <taxon>Viridiplantae</taxon>
        <taxon>Streptophyta</taxon>
        <taxon>Embryophyta</taxon>
        <taxon>Tracheophyta</taxon>
        <taxon>Spermatophyta</taxon>
        <taxon>Magnoliopsida</taxon>
        <taxon>Liliopsida</taxon>
        <taxon>Poales</taxon>
        <taxon>Poaceae</taxon>
        <taxon>PACMAD clade</taxon>
        <taxon>Panicoideae</taxon>
        <taxon>Panicodae</taxon>
        <taxon>Paniceae</taxon>
        <taxon>Cenchrinae</taxon>
        <taxon>Setaria</taxon>
    </lineage>
</organism>
<proteinExistence type="predicted"/>
<dbReference type="Gramene" id="KQL13092">
    <property type="protein sequence ID" value="KQL13092"/>
    <property type="gene ID" value="SETIT_025185mg"/>
</dbReference>
<accession>K3ZF36</accession>
<evidence type="ECO:0000259" key="1">
    <source>
        <dbReference type="Pfam" id="PF20241"/>
    </source>
</evidence>